<dbReference type="PROSITE" id="PS50089">
    <property type="entry name" value="ZF_RING_2"/>
    <property type="match status" value="1"/>
</dbReference>
<dbReference type="Gene3D" id="3.30.40.10">
    <property type="entry name" value="Zinc/RING finger domain, C3HC4 (zinc finger)"/>
    <property type="match status" value="1"/>
</dbReference>
<dbReference type="Pfam" id="PF13920">
    <property type="entry name" value="zf-C3HC4_3"/>
    <property type="match status" value="1"/>
</dbReference>
<keyword evidence="1" id="KW-0479">Metal-binding</keyword>
<sequence length="304" mass="34313">MVFFIAPIPLPLFRIGRGFDFFPNGYVEIRRPSNRRPMFPGDYVRGFQRQPDGNRRPSARRAETRPRAPSVRFSSINTMKTNAIMYPSTVQLVSSKKHQYTLTFKMHCSQKSTCEIIPRRKLKVRYGTIQFEEASLPIEVNGDASCTVQPGIHECSFDLKIPRNTSLASQLFYRKGKLLHLVVTISPPGSPGDILFVHIVIPYANLRSSNSPISGIKIRQVVHNHTGVFEIENLYGAKPDEQTGAHRECAICFSETRSAVMLPCKHLCCCVDCAKTLHNNSIKESSEMVCPICRQSVSHIGFRE</sequence>
<keyword evidence="1" id="KW-0862">Zinc</keyword>
<dbReference type="GO" id="GO:0008270">
    <property type="term" value="F:zinc ion binding"/>
    <property type="evidence" value="ECO:0007669"/>
    <property type="project" value="UniProtKB-KW"/>
</dbReference>
<evidence type="ECO:0000256" key="2">
    <source>
        <dbReference type="SAM" id="MobiDB-lite"/>
    </source>
</evidence>
<dbReference type="GO" id="GO:0061630">
    <property type="term" value="F:ubiquitin protein ligase activity"/>
    <property type="evidence" value="ECO:0007669"/>
    <property type="project" value="UniProtKB-EC"/>
</dbReference>
<evidence type="ECO:0000259" key="3">
    <source>
        <dbReference type="PROSITE" id="PS50089"/>
    </source>
</evidence>
<dbReference type="GO" id="GO:0016567">
    <property type="term" value="P:protein ubiquitination"/>
    <property type="evidence" value="ECO:0007669"/>
    <property type="project" value="TreeGrafter"/>
</dbReference>
<feature type="compositionally biased region" description="Basic and acidic residues" evidence="2">
    <location>
        <begin position="52"/>
        <end position="66"/>
    </location>
</feature>
<proteinExistence type="predicted"/>
<name>A0A7S4KTF1_9EUKA</name>
<evidence type="ECO:0000256" key="1">
    <source>
        <dbReference type="PROSITE-ProRule" id="PRU00175"/>
    </source>
</evidence>
<reference evidence="4" key="1">
    <citation type="submission" date="2021-01" db="EMBL/GenBank/DDBJ databases">
        <authorList>
            <person name="Corre E."/>
            <person name="Pelletier E."/>
            <person name="Niang G."/>
            <person name="Scheremetjew M."/>
            <person name="Finn R."/>
            <person name="Kale V."/>
            <person name="Holt S."/>
            <person name="Cochrane G."/>
            <person name="Meng A."/>
            <person name="Brown T."/>
            <person name="Cohen L."/>
        </authorList>
    </citation>
    <scope>NUCLEOTIDE SEQUENCE</scope>
    <source>
        <strain evidence="4">SoJaBio B1-5/56/2</strain>
    </source>
</reference>
<dbReference type="SUPFAM" id="SSF57850">
    <property type="entry name" value="RING/U-box"/>
    <property type="match status" value="1"/>
</dbReference>
<keyword evidence="1" id="KW-0863">Zinc-finger</keyword>
<feature type="domain" description="RING-type" evidence="3">
    <location>
        <begin position="249"/>
        <end position="294"/>
    </location>
</feature>
<dbReference type="PANTHER" id="PTHR22996:SF0">
    <property type="entry name" value="RE60872P-RELATED"/>
    <property type="match status" value="1"/>
</dbReference>
<accession>A0A7S4KTF1</accession>
<dbReference type="EMBL" id="HBKR01016865">
    <property type="protein sequence ID" value="CAE2305089.1"/>
    <property type="molecule type" value="Transcribed_RNA"/>
</dbReference>
<protein>
    <recommendedName>
        <fullName evidence="3">RING-type domain-containing protein</fullName>
    </recommendedName>
</protein>
<dbReference type="PANTHER" id="PTHR22996">
    <property type="entry name" value="MAHOGUNIN"/>
    <property type="match status" value="1"/>
</dbReference>
<dbReference type="InterPro" id="IPR001841">
    <property type="entry name" value="Znf_RING"/>
</dbReference>
<dbReference type="AlphaFoldDB" id="A0A7S4KTF1"/>
<evidence type="ECO:0000313" key="4">
    <source>
        <dbReference type="EMBL" id="CAE2305089.1"/>
    </source>
</evidence>
<gene>
    <name evidence="4" type="ORF">NAES01612_LOCUS11167</name>
</gene>
<dbReference type="InterPro" id="IPR045194">
    <property type="entry name" value="MGRN1/RNF157-like"/>
</dbReference>
<organism evidence="4">
    <name type="scientific">Paramoeba aestuarina</name>
    <dbReference type="NCBI Taxonomy" id="180227"/>
    <lineage>
        <taxon>Eukaryota</taxon>
        <taxon>Amoebozoa</taxon>
        <taxon>Discosea</taxon>
        <taxon>Flabellinia</taxon>
        <taxon>Dactylopodida</taxon>
        <taxon>Paramoebidae</taxon>
        <taxon>Paramoeba</taxon>
    </lineage>
</organism>
<dbReference type="SMART" id="SM00184">
    <property type="entry name" value="RING"/>
    <property type="match status" value="1"/>
</dbReference>
<dbReference type="InterPro" id="IPR013083">
    <property type="entry name" value="Znf_RING/FYVE/PHD"/>
</dbReference>
<feature type="region of interest" description="Disordered" evidence="2">
    <location>
        <begin position="38"/>
        <end position="69"/>
    </location>
</feature>